<feature type="binding site" evidence="8">
    <location>
        <begin position="38"/>
        <end position="39"/>
    </location>
    <ligand>
        <name>ATP</name>
        <dbReference type="ChEBI" id="CHEBI:30616"/>
    </ligand>
</feature>
<comment type="subcellular location">
    <subcellularLocation>
        <location evidence="8">Cytoplasm</location>
    </subcellularLocation>
</comment>
<dbReference type="GO" id="GO:0005829">
    <property type="term" value="C:cytosol"/>
    <property type="evidence" value="ECO:0007669"/>
    <property type="project" value="TreeGrafter"/>
</dbReference>
<feature type="short sequence motif" description="'KMSKS' region" evidence="8">
    <location>
        <begin position="224"/>
        <end position="228"/>
    </location>
</feature>
<feature type="short sequence motif" description="'HIGH' region" evidence="8">
    <location>
        <begin position="31"/>
        <end position="39"/>
    </location>
</feature>
<accession>E3I4C5</accession>
<dbReference type="InterPro" id="IPR002306">
    <property type="entry name" value="Trp-tRNA-ligase"/>
</dbReference>
<dbReference type="InterPro" id="IPR014729">
    <property type="entry name" value="Rossmann-like_a/b/a_fold"/>
</dbReference>
<comment type="function">
    <text evidence="8">Catalyzes the attachment of tryptophan to tRNA(Trp).</text>
</comment>
<dbReference type="PRINTS" id="PR01039">
    <property type="entry name" value="TRNASYNTHTRP"/>
</dbReference>
<evidence type="ECO:0000256" key="2">
    <source>
        <dbReference type="ARBA" id="ARBA00022598"/>
    </source>
</evidence>
<dbReference type="Proteomes" id="UP000001399">
    <property type="component" value="Chromosome"/>
</dbReference>
<keyword evidence="2 8" id="KW-0436">Ligase</keyword>
<dbReference type="AlphaFoldDB" id="E3I4C5"/>
<feature type="binding site" evidence="8">
    <location>
        <begin position="166"/>
        <end position="168"/>
    </location>
    <ligand>
        <name>ATP</name>
        <dbReference type="ChEBI" id="CHEBI:30616"/>
    </ligand>
</feature>
<dbReference type="InterPro" id="IPR001412">
    <property type="entry name" value="aa-tRNA-synth_I_CS"/>
</dbReference>
<evidence type="ECO:0000256" key="1">
    <source>
        <dbReference type="ARBA" id="ARBA00005594"/>
    </source>
</evidence>
<dbReference type="KEGG" id="rva:Rvan_1170"/>
<evidence type="ECO:0000313" key="11">
    <source>
        <dbReference type="Proteomes" id="UP000001399"/>
    </source>
</evidence>
<protein>
    <recommendedName>
        <fullName evidence="8">Tryptophan--tRNA ligase</fullName>
        <ecNumber evidence="8">6.1.1.2</ecNumber>
    </recommendedName>
    <alternativeName>
        <fullName evidence="8">Tryptophanyl-tRNA synthetase</fullName>
        <shortName evidence="8">TrpRS</shortName>
    </alternativeName>
</protein>
<dbReference type="Gene3D" id="3.40.50.620">
    <property type="entry name" value="HUPs"/>
    <property type="match status" value="1"/>
</dbReference>
<evidence type="ECO:0000256" key="6">
    <source>
        <dbReference type="ARBA" id="ARBA00023146"/>
    </source>
</evidence>
<name>E3I4C5_RHOVT</name>
<dbReference type="EMBL" id="CP002292">
    <property type="protein sequence ID" value="ADP70440.1"/>
    <property type="molecule type" value="Genomic_DNA"/>
</dbReference>
<gene>
    <name evidence="8" type="primary">trpS</name>
    <name evidence="10" type="ordered locus">Rvan_1170</name>
</gene>
<dbReference type="SUPFAM" id="SSF52374">
    <property type="entry name" value="Nucleotidylyl transferase"/>
    <property type="match status" value="1"/>
</dbReference>
<dbReference type="STRING" id="648757.Rvan_1170"/>
<feature type="binding site" evidence="8">
    <location>
        <begin position="224"/>
        <end position="228"/>
    </location>
    <ligand>
        <name>ATP</name>
        <dbReference type="ChEBI" id="CHEBI:30616"/>
    </ligand>
</feature>
<dbReference type="GO" id="GO:0004830">
    <property type="term" value="F:tryptophan-tRNA ligase activity"/>
    <property type="evidence" value="ECO:0007669"/>
    <property type="project" value="UniProtKB-UniRule"/>
</dbReference>
<organism evidence="10 11">
    <name type="scientific">Rhodomicrobium vannielii (strain ATCC 17100 / DSM 162 / LMG 4299 / NCIMB 10020 / ATH 3.1.1)</name>
    <dbReference type="NCBI Taxonomy" id="648757"/>
    <lineage>
        <taxon>Bacteria</taxon>
        <taxon>Pseudomonadati</taxon>
        <taxon>Pseudomonadota</taxon>
        <taxon>Alphaproteobacteria</taxon>
        <taxon>Hyphomicrobiales</taxon>
        <taxon>Hyphomicrobiaceae</taxon>
        <taxon>Rhodomicrobium</taxon>
    </lineage>
</organism>
<dbReference type="PROSITE" id="PS00178">
    <property type="entry name" value="AA_TRNA_LIGASE_I"/>
    <property type="match status" value="1"/>
</dbReference>
<feature type="binding site" evidence="8">
    <location>
        <begin position="30"/>
        <end position="32"/>
    </location>
    <ligand>
        <name>ATP</name>
        <dbReference type="ChEBI" id="CHEBI:30616"/>
    </ligand>
</feature>
<evidence type="ECO:0000256" key="8">
    <source>
        <dbReference type="HAMAP-Rule" id="MF_00140"/>
    </source>
</evidence>
<keyword evidence="4 8" id="KW-0067">ATP-binding</keyword>
<keyword evidence="3 8" id="KW-0547">Nucleotide-binding</keyword>
<feature type="binding site" evidence="8">
    <location>
        <position position="215"/>
    </location>
    <ligand>
        <name>ATP</name>
        <dbReference type="ChEBI" id="CHEBI:30616"/>
    </ligand>
</feature>
<evidence type="ECO:0000256" key="5">
    <source>
        <dbReference type="ARBA" id="ARBA00022917"/>
    </source>
</evidence>
<dbReference type="GO" id="GO:0006436">
    <property type="term" value="P:tryptophanyl-tRNA aminoacylation"/>
    <property type="evidence" value="ECO:0007669"/>
    <property type="project" value="UniProtKB-UniRule"/>
</dbReference>
<comment type="catalytic activity">
    <reaction evidence="7 8">
        <text>tRNA(Trp) + L-tryptophan + ATP = L-tryptophyl-tRNA(Trp) + AMP + diphosphate + H(+)</text>
        <dbReference type="Rhea" id="RHEA:24080"/>
        <dbReference type="Rhea" id="RHEA-COMP:9671"/>
        <dbReference type="Rhea" id="RHEA-COMP:9705"/>
        <dbReference type="ChEBI" id="CHEBI:15378"/>
        <dbReference type="ChEBI" id="CHEBI:30616"/>
        <dbReference type="ChEBI" id="CHEBI:33019"/>
        <dbReference type="ChEBI" id="CHEBI:57912"/>
        <dbReference type="ChEBI" id="CHEBI:78442"/>
        <dbReference type="ChEBI" id="CHEBI:78535"/>
        <dbReference type="ChEBI" id="CHEBI:456215"/>
        <dbReference type="EC" id="6.1.1.2"/>
    </reaction>
</comment>
<dbReference type="FunFam" id="3.40.50.620:FF:000082">
    <property type="entry name" value="MSW1p Mitochondrial tryptophanyl-tRNA synthetase"/>
    <property type="match status" value="1"/>
</dbReference>
<dbReference type="eggNOG" id="COG0180">
    <property type="taxonomic scope" value="Bacteria"/>
</dbReference>
<dbReference type="PANTHER" id="PTHR43766:SF1">
    <property type="entry name" value="TRYPTOPHAN--TRNA LIGASE, MITOCHONDRIAL"/>
    <property type="match status" value="1"/>
</dbReference>
<proteinExistence type="inferred from homology"/>
<keyword evidence="5 8" id="KW-0648">Protein biosynthesis</keyword>
<keyword evidence="11" id="KW-1185">Reference proteome</keyword>
<dbReference type="InterPro" id="IPR050203">
    <property type="entry name" value="Trp-tRNA_synthetase"/>
</dbReference>
<reference evidence="11" key="1">
    <citation type="journal article" date="2011" name="J. Bacteriol.">
        <title>Genome sequences of eight morphologically diverse alphaproteobacteria.</title>
        <authorList>
            <consortium name="US DOE Joint Genome Institute"/>
            <person name="Brown P.J."/>
            <person name="Kysela D.T."/>
            <person name="Buechlein A."/>
            <person name="Hemmerich C."/>
            <person name="Brun Y.V."/>
        </authorList>
    </citation>
    <scope>NUCLEOTIDE SEQUENCE [LARGE SCALE GENOMIC DNA]</scope>
    <source>
        <strain evidence="11">ATCC 17100 / ATH 3.1.1 / DSM 162 / LMG 4299</strain>
    </source>
</reference>
<keyword evidence="8" id="KW-0963">Cytoplasm</keyword>
<evidence type="ECO:0000256" key="3">
    <source>
        <dbReference type="ARBA" id="ARBA00022741"/>
    </source>
</evidence>
<dbReference type="PANTHER" id="PTHR43766">
    <property type="entry name" value="TRYPTOPHAN--TRNA LIGASE, MITOCHONDRIAL"/>
    <property type="match status" value="1"/>
</dbReference>
<evidence type="ECO:0000256" key="4">
    <source>
        <dbReference type="ARBA" id="ARBA00022840"/>
    </source>
</evidence>
<feature type="binding site" evidence="8">
    <location>
        <position position="154"/>
    </location>
    <ligand>
        <name>L-tryptophan</name>
        <dbReference type="ChEBI" id="CHEBI:57912"/>
    </ligand>
</feature>
<dbReference type="FunFam" id="1.10.240.10:FF:000002">
    <property type="entry name" value="Tryptophan--tRNA ligase"/>
    <property type="match status" value="1"/>
</dbReference>
<dbReference type="HOGENOM" id="CLU_029244_1_4_5"/>
<dbReference type="Gene3D" id="1.10.240.10">
    <property type="entry name" value="Tyrosyl-Transfer RNA Synthetase"/>
    <property type="match status" value="1"/>
</dbReference>
<keyword evidence="6 8" id="KW-0030">Aminoacyl-tRNA synthetase</keyword>
<comment type="similarity">
    <text evidence="1 8 9">Belongs to the class-I aminoacyl-tRNA synthetase family.</text>
</comment>
<dbReference type="InterPro" id="IPR002305">
    <property type="entry name" value="aa-tRNA-synth_Ic"/>
</dbReference>
<dbReference type="HAMAP" id="MF_00140_B">
    <property type="entry name" value="Trp_tRNA_synth_B"/>
    <property type="match status" value="1"/>
</dbReference>
<dbReference type="Pfam" id="PF00579">
    <property type="entry name" value="tRNA-synt_1b"/>
    <property type="match status" value="1"/>
</dbReference>
<evidence type="ECO:0000313" key="10">
    <source>
        <dbReference type="EMBL" id="ADP70440.1"/>
    </source>
</evidence>
<evidence type="ECO:0000256" key="7">
    <source>
        <dbReference type="ARBA" id="ARBA00049929"/>
    </source>
</evidence>
<dbReference type="GO" id="GO:0005524">
    <property type="term" value="F:ATP binding"/>
    <property type="evidence" value="ECO:0007669"/>
    <property type="project" value="UniProtKB-UniRule"/>
</dbReference>
<sequence>MHFASGAAHNNASIIKASTTMKELVFSGVQPTGNLHLGNYLGAIKNFVALQDRTDCIYCVVDLHAITVAQNPADLKRSTREVTAAFIAAGVDPKRHIIFNQSQVSAHAELAWVLNCVARIGWLNRMTQFKDKAGKDRENASVGLYVYPVLMAADILAYRATHVPVGEDQKQHLELSRDIAQKFNKDFAETIAAEGFNDGFFPQPEPIISGPATRVMSLRDGTKKMSKSDPSDLSRINVADDADTIAKKIRKAKTDPEPLPTDPKGFEGRPEAENLVGIYSALSGESVEKILAEYGGSQFSAFKNALADLAVAKLGPIGDEMKRISTDAAYIDAVLADGADRADVIASETLRHVRNIVGFVTKARR</sequence>
<comment type="subunit">
    <text evidence="8">Homodimer.</text>
</comment>
<dbReference type="EC" id="6.1.1.2" evidence="8"/>
<dbReference type="InterPro" id="IPR024109">
    <property type="entry name" value="Trp-tRNA-ligase_bac-type"/>
</dbReference>
<evidence type="ECO:0000256" key="9">
    <source>
        <dbReference type="RuleBase" id="RU363036"/>
    </source>
</evidence>
<dbReference type="NCBIfam" id="TIGR00233">
    <property type="entry name" value="trpS"/>
    <property type="match status" value="1"/>
</dbReference>
<dbReference type="CDD" id="cd00806">
    <property type="entry name" value="TrpRS_core"/>
    <property type="match status" value="1"/>
</dbReference>